<keyword evidence="2" id="KW-1185">Reference proteome</keyword>
<evidence type="ECO:0000313" key="1">
    <source>
        <dbReference type="EMBL" id="DAD46692.1"/>
    </source>
</evidence>
<dbReference type="EMBL" id="DUZY01000008">
    <property type="protein sequence ID" value="DAD46692.1"/>
    <property type="molecule type" value="Genomic_DNA"/>
</dbReference>
<name>A0A822ZN86_NELNU</name>
<protein>
    <submittedName>
        <fullName evidence="1">Uncharacterized protein</fullName>
    </submittedName>
</protein>
<proteinExistence type="predicted"/>
<dbReference type="Proteomes" id="UP000607653">
    <property type="component" value="Unassembled WGS sequence"/>
</dbReference>
<dbReference type="AlphaFoldDB" id="A0A822ZN86"/>
<organism evidence="1 2">
    <name type="scientific">Nelumbo nucifera</name>
    <name type="common">Sacred lotus</name>
    <dbReference type="NCBI Taxonomy" id="4432"/>
    <lineage>
        <taxon>Eukaryota</taxon>
        <taxon>Viridiplantae</taxon>
        <taxon>Streptophyta</taxon>
        <taxon>Embryophyta</taxon>
        <taxon>Tracheophyta</taxon>
        <taxon>Spermatophyta</taxon>
        <taxon>Magnoliopsida</taxon>
        <taxon>Proteales</taxon>
        <taxon>Nelumbonaceae</taxon>
        <taxon>Nelumbo</taxon>
    </lineage>
</organism>
<comment type="caution">
    <text evidence="1">The sequence shown here is derived from an EMBL/GenBank/DDBJ whole genome shotgun (WGS) entry which is preliminary data.</text>
</comment>
<evidence type="ECO:0000313" key="2">
    <source>
        <dbReference type="Proteomes" id="UP000607653"/>
    </source>
</evidence>
<reference evidence="1 2" key="1">
    <citation type="journal article" date="2020" name="Mol. Biol. Evol.">
        <title>Distinct Expression and Methylation Patterns for Genes with Different Fates following a Single Whole-Genome Duplication in Flowering Plants.</title>
        <authorList>
            <person name="Shi T."/>
            <person name="Rahmani R.S."/>
            <person name="Gugger P.F."/>
            <person name="Wang M."/>
            <person name="Li H."/>
            <person name="Zhang Y."/>
            <person name="Li Z."/>
            <person name="Wang Q."/>
            <person name="Van de Peer Y."/>
            <person name="Marchal K."/>
            <person name="Chen J."/>
        </authorList>
    </citation>
    <scope>NUCLEOTIDE SEQUENCE [LARGE SCALE GENOMIC DNA]</scope>
    <source>
        <tissue evidence="1">Leaf</tissue>
    </source>
</reference>
<accession>A0A822ZN86</accession>
<sequence length="48" mass="5618">MNILLGVALQMKSLLVVRDNMIRTVVSEYFFLQESNQILDNSFFFFGK</sequence>
<gene>
    <name evidence="1" type="ORF">HUJ06_016629</name>
</gene>